<dbReference type="RefSeq" id="WP_133229577.1">
    <property type="nucleotide sequence ID" value="NZ_SMRT01000006.1"/>
</dbReference>
<dbReference type="AlphaFoldDB" id="A0A4R5KR23"/>
<dbReference type="EMBL" id="SMRT01000006">
    <property type="protein sequence ID" value="TDF97220.1"/>
    <property type="molecule type" value="Genomic_DNA"/>
</dbReference>
<sequence>MDIKMCCTNLDLFAGESAGKAAAGIIAGQCAPATAGSHGVNKEKADLEVEEVRCLGYCYWCPQGLMALVDGILVRDNDNHGE</sequence>
<comment type="caution">
    <text evidence="1">The sequence shown here is derived from an EMBL/GenBank/DDBJ whole genome shotgun (WGS) entry which is preliminary data.</text>
</comment>
<name>A0A4R5KR23_9BACL</name>
<evidence type="ECO:0000313" key="1">
    <source>
        <dbReference type="EMBL" id="TDF97220.1"/>
    </source>
</evidence>
<reference evidence="1 2" key="1">
    <citation type="submission" date="2019-03" db="EMBL/GenBank/DDBJ databases">
        <title>This is whole genome sequence of Paenibacillus sp MS74 strain.</title>
        <authorList>
            <person name="Trinh H.N."/>
        </authorList>
    </citation>
    <scope>NUCLEOTIDE SEQUENCE [LARGE SCALE GENOMIC DNA]</scope>
    <source>
        <strain evidence="1 2">MS74</strain>
    </source>
</reference>
<protein>
    <submittedName>
        <fullName evidence="1">DUF1450 domain-containing protein</fullName>
    </submittedName>
</protein>
<evidence type="ECO:0000313" key="2">
    <source>
        <dbReference type="Proteomes" id="UP000295636"/>
    </source>
</evidence>
<proteinExistence type="predicted"/>
<dbReference type="Proteomes" id="UP000295636">
    <property type="component" value="Unassembled WGS sequence"/>
</dbReference>
<organism evidence="1 2">
    <name type="scientific">Paenibacillus piri</name>
    <dbReference type="NCBI Taxonomy" id="2547395"/>
    <lineage>
        <taxon>Bacteria</taxon>
        <taxon>Bacillati</taxon>
        <taxon>Bacillota</taxon>
        <taxon>Bacilli</taxon>
        <taxon>Bacillales</taxon>
        <taxon>Paenibacillaceae</taxon>
        <taxon>Paenibacillus</taxon>
    </lineage>
</organism>
<keyword evidence="2" id="KW-1185">Reference proteome</keyword>
<gene>
    <name evidence="1" type="ORF">E1757_15450</name>
</gene>
<accession>A0A4R5KR23</accession>